<dbReference type="Gene3D" id="3.40.50.2000">
    <property type="entry name" value="Glycogen Phosphorylase B"/>
    <property type="match status" value="2"/>
</dbReference>
<evidence type="ECO:0000256" key="2">
    <source>
        <dbReference type="ARBA" id="ARBA00022679"/>
    </source>
</evidence>
<organism evidence="3">
    <name type="scientific">Desulfurella acetivorans</name>
    <dbReference type="NCBI Taxonomy" id="33002"/>
    <lineage>
        <taxon>Bacteria</taxon>
        <taxon>Pseudomonadati</taxon>
        <taxon>Campylobacterota</taxon>
        <taxon>Desulfurellia</taxon>
        <taxon>Desulfurellales</taxon>
        <taxon>Desulfurellaceae</taxon>
        <taxon>Desulfurella</taxon>
    </lineage>
</organism>
<keyword evidence="2" id="KW-0808">Transferase</keyword>
<dbReference type="GO" id="GO:0008713">
    <property type="term" value="F:ADP-heptose-lipopolysaccharide heptosyltransferase activity"/>
    <property type="evidence" value="ECO:0007669"/>
    <property type="project" value="TreeGrafter"/>
</dbReference>
<dbReference type="SUPFAM" id="SSF53756">
    <property type="entry name" value="UDP-Glycosyltransferase/glycogen phosphorylase"/>
    <property type="match status" value="1"/>
</dbReference>
<keyword evidence="1" id="KW-0328">Glycosyltransferase</keyword>
<reference evidence="3" key="1">
    <citation type="journal article" date="2020" name="mSystems">
        <title>Genome- and Community-Level Interaction Insights into Carbon Utilization and Element Cycling Functions of Hydrothermarchaeota in Hydrothermal Sediment.</title>
        <authorList>
            <person name="Zhou Z."/>
            <person name="Liu Y."/>
            <person name="Xu W."/>
            <person name="Pan J."/>
            <person name="Luo Z.H."/>
            <person name="Li M."/>
        </authorList>
    </citation>
    <scope>NUCLEOTIDE SEQUENCE [LARGE SCALE GENOMIC DNA]</scope>
    <source>
        <strain evidence="3">SpSt-1135</strain>
    </source>
</reference>
<proteinExistence type="predicted"/>
<dbReference type="AlphaFoldDB" id="A0A7C6EC09"/>
<dbReference type="GO" id="GO:0009244">
    <property type="term" value="P:lipopolysaccharide core region biosynthetic process"/>
    <property type="evidence" value="ECO:0007669"/>
    <property type="project" value="TreeGrafter"/>
</dbReference>
<evidence type="ECO:0000313" key="3">
    <source>
        <dbReference type="EMBL" id="HHS49255.1"/>
    </source>
</evidence>
<evidence type="ECO:0000256" key="1">
    <source>
        <dbReference type="ARBA" id="ARBA00022676"/>
    </source>
</evidence>
<sequence length="316" mass="36381">MNFCIIRLSSLGDIVLTTAFIVELKKNYPQSKIFYVTKKNFIDLFKKVPLVDKVLDYSQLSTIKHIKFDAIYDLQVNLRTLIITLKLNGKVYRAPKHRLYRLKVLYKSRFPFNFVKDKKQKDIIEDYLGLIGKNDGLPKLICKKEKDDDLTIGIAPFAAWKNKMWEAKNFIKLMELIDREFNHPSFLIFGSKDEVSLADDFNSLPYRVSNYVGSLTLSQLVEKVGLCDIFITNDSGLMHIASACDVPIVAIFGPTVKEFGFYPRTKSIIIEKQLECRPCHLHGGNVCRLGHFKCMRDIKPQEVFLAVKSLLEEKDV</sequence>
<protein>
    <submittedName>
        <fullName evidence="3">Glycosyltransferase family 9 protein</fullName>
    </submittedName>
</protein>
<gene>
    <name evidence="3" type="ORF">ENM99_05345</name>
</gene>
<dbReference type="Pfam" id="PF01075">
    <property type="entry name" value="Glyco_transf_9"/>
    <property type="match status" value="1"/>
</dbReference>
<dbReference type="InterPro" id="IPR051199">
    <property type="entry name" value="LPS_LOS_Heptosyltrfase"/>
</dbReference>
<name>A0A7C6EC09_DESAE</name>
<dbReference type="EMBL" id="DRZX01000257">
    <property type="protein sequence ID" value="HHS49255.1"/>
    <property type="molecule type" value="Genomic_DNA"/>
</dbReference>
<dbReference type="CDD" id="cd03789">
    <property type="entry name" value="GT9_LPS_heptosyltransferase"/>
    <property type="match status" value="1"/>
</dbReference>
<accession>A0A7C6EC09</accession>
<dbReference type="PANTHER" id="PTHR30160">
    <property type="entry name" value="TETRAACYLDISACCHARIDE 4'-KINASE-RELATED"/>
    <property type="match status" value="1"/>
</dbReference>
<dbReference type="Proteomes" id="UP000886400">
    <property type="component" value="Unassembled WGS sequence"/>
</dbReference>
<dbReference type="GO" id="GO:0005829">
    <property type="term" value="C:cytosol"/>
    <property type="evidence" value="ECO:0007669"/>
    <property type="project" value="TreeGrafter"/>
</dbReference>
<dbReference type="InterPro" id="IPR002201">
    <property type="entry name" value="Glyco_trans_9"/>
</dbReference>
<comment type="caution">
    <text evidence="3">The sequence shown here is derived from an EMBL/GenBank/DDBJ whole genome shotgun (WGS) entry which is preliminary data.</text>
</comment>